<dbReference type="SUPFAM" id="SSF52799">
    <property type="entry name" value="(Phosphotyrosine protein) phosphatases II"/>
    <property type="match status" value="2"/>
</dbReference>
<dbReference type="Pfam" id="PF14671">
    <property type="entry name" value="DSPn"/>
    <property type="match status" value="1"/>
</dbReference>
<evidence type="ECO:0000256" key="13">
    <source>
        <dbReference type="ARBA" id="ARBA00023306"/>
    </source>
</evidence>
<keyword evidence="7" id="KW-0132">Cell division</keyword>
<dbReference type="CDD" id="cd14499">
    <property type="entry name" value="CDC14_C"/>
    <property type="match status" value="1"/>
</dbReference>
<comment type="similarity">
    <text evidence="3">Belongs to the protein-tyrosine phosphatase family. Non-receptor class CDC14 subfamily.</text>
</comment>
<evidence type="ECO:0000256" key="8">
    <source>
        <dbReference type="ARBA" id="ARBA00022776"/>
    </source>
</evidence>
<feature type="region of interest" description="Disordered" evidence="14">
    <location>
        <begin position="400"/>
        <end position="491"/>
    </location>
</feature>
<keyword evidence="11" id="KW-0539">Nucleus</keyword>
<proteinExistence type="inferred from homology"/>
<evidence type="ECO:0000256" key="14">
    <source>
        <dbReference type="SAM" id="MobiDB-lite"/>
    </source>
</evidence>
<dbReference type="InterPro" id="IPR029021">
    <property type="entry name" value="Prot-tyrosine_phosphatase-like"/>
</dbReference>
<dbReference type="PROSITE" id="PS50056">
    <property type="entry name" value="TYR_PHOSPHATASE_2"/>
    <property type="match status" value="1"/>
</dbReference>
<dbReference type="GO" id="GO:0005856">
    <property type="term" value="C:cytoskeleton"/>
    <property type="evidence" value="ECO:0007669"/>
    <property type="project" value="UniProtKB-ARBA"/>
</dbReference>
<dbReference type="InterPro" id="IPR029260">
    <property type="entry name" value="DSPn"/>
</dbReference>
<evidence type="ECO:0000256" key="1">
    <source>
        <dbReference type="ARBA" id="ARBA00004123"/>
    </source>
</evidence>
<dbReference type="GO" id="GO:0031981">
    <property type="term" value="C:nuclear lumen"/>
    <property type="evidence" value="ECO:0007669"/>
    <property type="project" value="UniProtKB-ARBA"/>
</dbReference>
<keyword evidence="10" id="KW-0904">Protein phosphatase</keyword>
<evidence type="ECO:0000256" key="7">
    <source>
        <dbReference type="ARBA" id="ARBA00022618"/>
    </source>
</evidence>
<reference evidence="17" key="1">
    <citation type="submission" date="2023-01" db="EMBL/GenBank/DDBJ databases">
        <title>Metagenome sequencing of chrysophaentin producing Chrysophaeum taylorii.</title>
        <authorList>
            <person name="Davison J."/>
            <person name="Bewley C."/>
        </authorList>
    </citation>
    <scope>NUCLEOTIDE SEQUENCE</scope>
    <source>
        <strain evidence="17">NIES-1699</strain>
    </source>
</reference>
<dbReference type="CDD" id="cd17657">
    <property type="entry name" value="CDC14_N"/>
    <property type="match status" value="1"/>
</dbReference>
<dbReference type="GO" id="GO:0033554">
    <property type="term" value="P:cellular response to stress"/>
    <property type="evidence" value="ECO:0007669"/>
    <property type="project" value="UniProtKB-ARBA"/>
</dbReference>
<dbReference type="PROSITE" id="PS50054">
    <property type="entry name" value="TYR_PHOSPHATASE_DUAL"/>
    <property type="match status" value="1"/>
</dbReference>
<feature type="domain" description="Tyrosine specific protein phosphatases" evidence="16">
    <location>
        <begin position="272"/>
        <end position="335"/>
    </location>
</feature>
<dbReference type="InterPro" id="IPR016130">
    <property type="entry name" value="Tyr_Pase_AS"/>
</dbReference>
<dbReference type="PROSITE" id="PS00383">
    <property type="entry name" value="TYR_PHOSPHATASE_1"/>
    <property type="match status" value="1"/>
</dbReference>
<accession>A0AAD7UGV9</accession>
<dbReference type="GO" id="GO:0032954">
    <property type="term" value="P:regulation of cytokinetic process"/>
    <property type="evidence" value="ECO:0007669"/>
    <property type="project" value="UniProtKB-ARBA"/>
</dbReference>
<evidence type="ECO:0000256" key="12">
    <source>
        <dbReference type="ARBA" id="ARBA00023254"/>
    </source>
</evidence>
<evidence type="ECO:0000256" key="2">
    <source>
        <dbReference type="ARBA" id="ARBA00004496"/>
    </source>
</evidence>
<keyword evidence="18" id="KW-1185">Reference proteome</keyword>
<keyword evidence="12" id="KW-0469">Meiosis</keyword>
<dbReference type="Proteomes" id="UP001230188">
    <property type="component" value="Unassembled WGS sequence"/>
</dbReference>
<evidence type="ECO:0000256" key="5">
    <source>
        <dbReference type="ARBA" id="ARBA00022490"/>
    </source>
</evidence>
<dbReference type="GO" id="GO:0007096">
    <property type="term" value="P:regulation of exit from mitosis"/>
    <property type="evidence" value="ECO:0007669"/>
    <property type="project" value="UniProtKB-ARBA"/>
</dbReference>
<feature type="domain" description="Tyrosine-protein phosphatase" evidence="15">
    <location>
        <begin position="189"/>
        <end position="348"/>
    </location>
</feature>
<evidence type="ECO:0000256" key="9">
    <source>
        <dbReference type="ARBA" id="ARBA00022801"/>
    </source>
</evidence>
<evidence type="ECO:0000256" key="11">
    <source>
        <dbReference type="ARBA" id="ARBA00023242"/>
    </source>
</evidence>
<comment type="subcellular location">
    <subcellularLocation>
        <location evidence="2">Cytoplasm</location>
    </subcellularLocation>
    <subcellularLocation>
        <location evidence="1">Nucleus</location>
    </subcellularLocation>
</comment>
<gene>
    <name evidence="17" type="ORF">CTAYLR_001736</name>
</gene>
<dbReference type="InterPro" id="IPR003595">
    <property type="entry name" value="Tyr_Pase_cat"/>
</dbReference>
<dbReference type="EC" id="3.1.3.48" evidence="4"/>
<organism evidence="17 18">
    <name type="scientific">Chrysophaeum taylorii</name>
    <dbReference type="NCBI Taxonomy" id="2483200"/>
    <lineage>
        <taxon>Eukaryota</taxon>
        <taxon>Sar</taxon>
        <taxon>Stramenopiles</taxon>
        <taxon>Ochrophyta</taxon>
        <taxon>Pelagophyceae</taxon>
        <taxon>Pelagomonadales</taxon>
        <taxon>Pelagomonadaceae</taxon>
        <taxon>Chrysophaeum</taxon>
    </lineage>
</organism>
<keyword evidence="9" id="KW-0378">Hydrolase</keyword>
<evidence type="ECO:0000256" key="10">
    <source>
        <dbReference type="ARBA" id="ARBA00022912"/>
    </source>
</evidence>
<keyword evidence="8" id="KW-0498">Mitosis</keyword>
<dbReference type="AlphaFoldDB" id="A0AAD7UGV9"/>
<evidence type="ECO:0000256" key="6">
    <source>
        <dbReference type="ARBA" id="ARBA00022553"/>
    </source>
</evidence>
<dbReference type="GO" id="GO:0004725">
    <property type="term" value="F:protein tyrosine phosphatase activity"/>
    <property type="evidence" value="ECO:0007669"/>
    <property type="project" value="UniProtKB-EC"/>
</dbReference>
<dbReference type="PANTHER" id="PTHR23339">
    <property type="entry name" value="TYROSINE SPECIFIC PROTEIN PHOSPHATASE AND DUAL SPECIFICITY PROTEIN PHOSPHATASE"/>
    <property type="match status" value="1"/>
</dbReference>
<dbReference type="EMBL" id="JAQMWT010000340">
    <property type="protein sequence ID" value="KAJ8604055.1"/>
    <property type="molecule type" value="Genomic_DNA"/>
</dbReference>
<feature type="compositionally biased region" description="Pro residues" evidence="14">
    <location>
        <begin position="480"/>
        <end position="491"/>
    </location>
</feature>
<comment type="caution">
    <text evidence="17">The sequence shown here is derived from an EMBL/GenBank/DDBJ whole genome shotgun (WGS) entry which is preliminary data.</text>
</comment>
<name>A0AAD7UGV9_9STRA</name>
<dbReference type="InterPro" id="IPR044506">
    <property type="entry name" value="CDC14_C"/>
</dbReference>
<keyword evidence="5" id="KW-0963">Cytoplasm</keyword>
<dbReference type="InterPro" id="IPR000387">
    <property type="entry name" value="Tyr_Pase_dom"/>
</dbReference>
<protein>
    <recommendedName>
        <fullName evidence="4">protein-tyrosine-phosphatase</fullName>
        <ecNumber evidence="4">3.1.3.48</ecNumber>
    </recommendedName>
</protein>
<keyword evidence="13" id="KW-0131">Cell cycle</keyword>
<evidence type="ECO:0000259" key="15">
    <source>
        <dbReference type="PROSITE" id="PS50054"/>
    </source>
</evidence>
<dbReference type="GO" id="GO:0000278">
    <property type="term" value="P:mitotic cell cycle"/>
    <property type="evidence" value="ECO:0007669"/>
    <property type="project" value="UniProtKB-ARBA"/>
</dbReference>
<evidence type="ECO:0000256" key="4">
    <source>
        <dbReference type="ARBA" id="ARBA00013064"/>
    </source>
</evidence>
<dbReference type="FunFam" id="3.90.190.10:FF:000038">
    <property type="entry name" value="Tyrosine-protein phosphatase CDC14"/>
    <property type="match status" value="1"/>
</dbReference>
<keyword evidence="6" id="KW-0597">Phosphoprotein</keyword>
<dbReference type="InterPro" id="IPR020422">
    <property type="entry name" value="TYR_PHOSPHATASE_DUAL_dom"/>
</dbReference>
<evidence type="ECO:0000313" key="18">
    <source>
        <dbReference type="Proteomes" id="UP001230188"/>
    </source>
</evidence>
<evidence type="ECO:0000313" key="17">
    <source>
        <dbReference type="EMBL" id="KAJ8604055.1"/>
    </source>
</evidence>
<sequence length="491" mass="54618">MIPGLPGEVAEAAEVRLLIPDRLAWCCVPESILEKHKAWFEEQPAYLSVDTTLVYEQFFADFGPLSLGCTVTYCRLVERLLEEAKTRGGGLVVHYCSSHRHRRTNAAALACLYAVMVLGKPAHDAYEPFVGIEPPFQPYRDAAFGVCTFPLLVVDVLRAAERAIANGHFDYRTFDLEQCETLEKIHNGDVSWIVPGKFVAFSGPLSRRRDVGNGKHALAASDYVKLFRRLGVSCVIRFNKPVYSSLLFTNAGIRHVDLYYEDGTNPPPQILHRFLQICEDHPHGAIAVHCKAGLGRTGTNIAAYLIKHFNYTAYEAIAWLRLCRPGCVIGPQQHFVKDIEPALVRDGRLFREQQHHHQPQVSGRHHEQQIQLPRRVEWTAAPVDDHQWRRTSPLLAVASAEARERHATPLSSRQFPAAPTPGSRGPRMPDAGTRAAYSKRPFSSSPRLAPPRCGGDFVLRGGPQPVGGVKKNALLRRQRLPPPPSTAVPSG</sequence>
<dbReference type="InterPro" id="IPR050561">
    <property type="entry name" value="PTP"/>
</dbReference>
<dbReference type="SMART" id="SM00404">
    <property type="entry name" value="PTPc_motif"/>
    <property type="match status" value="1"/>
</dbReference>
<dbReference type="Gene3D" id="3.90.190.10">
    <property type="entry name" value="Protein tyrosine phosphatase superfamily"/>
    <property type="match status" value="2"/>
</dbReference>
<evidence type="ECO:0000259" key="16">
    <source>
        <dbReference type="PROSITE" id="PS50056"/>
    </source>
</evidence>
<dbReference type="GO" id="GO:0051321">
    <property type="term" value="P:meiotic cell cycle"/>
    <property type="evidence" value="ECO:0007669"/>
    <property type="project" value="UniProtKB-KW"/>
</dbReference>
<dbReference type="GO" id="GO:0051301">
    <property type="term" value="P:cell division"/>
    <property type="evidence" value="ECO:0007669"/>
    <property type="project" value="UniProtKB-KW"/>
</dbReference>
<evidence type="ECO:0000256" key="3">
    <source>
        <dbReference type="ARBA" id="ARBA00007315"/>
    </source>
</evidence>
<dbReference type="GO" id="GO:0005737">
    <property type="term" value="C:cytoplasm"/>
    <property type="evidence" value="ECO:0007669"/>
    <property type="project" value="UniProtKB-SubCell"/>
</dbReference>
<dbReference type="Pfam" id="PF22785">
    <property type="entry name" value="Tc-R-P"/>
    <property type="match status" value="1"/>
</dbReference>